<dbReference type="Proteomes" id="UP000178603">
    <property type="component" value="Unassembled WGS sequence"/>
</dbReference>
<protein>
    <submittedName>
        <fullName evidence="2">Uncharacterized protein</fullName>
    </submittedName>
</protein>
<feature type="transmembrane region" description="Helical" evidence="1">
    <location>
        <begin position="20"/>
        <end position="41"/>
    </location>
</feature>
<proteinExistence type="predicted"/>
<keyword evidence="1" id="KW-0812">Transmembrane</keyword>
<keyword evidence="1" id="KW-0472">Membrane</keyword>
<dbReference type="AlphaFoldDB" id="A0A1F8AUF1"/>
<evidence type="ECO:0000256" key="1">
    <source>
        <dbReference type="SAM" id="Phobius"/>
    </source>
</evidence>
<keyword evidence="1" id="KW-1133">Transmembrane helix</keyword>
<gene>
    <name evidence="2" type="ORF">A3E44_04385</name>
</gene>
<evidence type="ECO:0000313" key="2">
    <source>
        <dbReference type="EMBL" id="OGM55129.1"/>
    </source>
</evidence>
<comment type="caution">
    <text evidence="2">The sequence shown here is derived from an EMBL/GenBank/DDBJ whole genome shotgun (WGS) entry which is preliminary data.</text>
</comment>
<feature type="transmembrane region" description="Helical" evidence="1">
    <location>
        <begin position="53"/>
        <end position="72"/>
    </location>
</feature>
<feature type="transmembrane region" description="Helical" evidence="1">
    <location>
        <begin position="78"/>
        <end position="100"/>
    </location>
</feature>
<organism evidence="2 3">
    <name type="scientific">Candidatus Woesebacteria bacterium RIFCSPHIGHO2_12_FULL_41_24</name>
    <dbReference type="NCBI Taxonomy" id="1802510"/>
    <lineage>
        <taxon>Bacteria</taxon>
        <taxon>Candidatus Woeseibacteriota</taxon>
    </lineage>
</organism>
<sequence>MVIPMPQAIEQKLANAELGALSIFVPPILISLTLSSIIIGLKEKDKIEMATKNKIGIIGIGIPIAAMLSSLLSLPIFLMLLLVIVETTGLILGLLLGRFIN</sequence>
<reference evidence="2 3" key="1">
    <citation type="journal article" date="2016" name="Nat. Commun.">
        <title>Thousands of microbial genomes shed light on interconnected biogeochemical processes in an aquifer system.</title>
        <authorList>
            <person name="Anantharaman K."/>
            <person name="Brown C.T."/>
            <person name="Hug L.A."/>
            <person name="Sharon I."/>
            <person name="Castelle C.J."/>
            <person name="Probst A.J."/>
            <person name="Thomas B.C."/>
            <person name="Singh A."/>
            <person name="Wilkins M.J."/>
            <person name="Karaoz U."/>
            <person name="Brodie E.L."/>
            <person name="Williams K.H."/>
            <person name="Hubbard S.S."/>
            <person name="Banfield J.F."/>
        </authorList>
    </citation>
    <scope>NUCLEOTIDE SEQUENCE [LARGE SCALE GENOMIC DNA]</scope>
</reference>
<dbReference type="EMBL" id="MGGW01000005">
    <property type="protein sequence ID" value="OGM55129.1"/>
    <property type="molecule type" value="Genomic_DNA"/>
</dbReference>
<evidence type="ECO:0000313" key="3">
    <source>
        <dbReference type="Proteomes" id="UP000178603"/>
    </source>
</evidence>
<accession>A0A1F8AUF1</accession>
<name>A0A1F8AUF1_9BACT</name>